<name>A0A916VGJ5_9BACL</name>
<evidence type="ECO:0000256" key="1">
    <source>
        <dbReference type="SAM" id="Phobius"/>
    </source>
</evidence>
<reference evidence="2" key="1">
    <citation type="submission" date="2020-08" db="EMBL/GenBank/DDBJ databases">
        <authorList>
            <person name="Uke A."/>
            <person name="Chhe C."/>
            <person name="Baramee S."/>
            <person name="Kosugi A."/>
        </authorList>
    </citation>
    <scope>NUCLEOTIDE SEQUENCE</scope>
    <source>
        <strain evidence="2">DA-C8</strain>
    </source>
</reference>
<dbReference type="AlphaFoldDB" id="A0A916VGJ5"/>
<evidence type="ECO:0008006" key="4">
    <source>
        <dbReference type="Google" id="ProtNLM"/>
    </source>
</evidence>
<dbReference type="InterPro" id="IPR029063">
    <property type="entry name" value="SAM-dependent_MTases_sf"/>
</dbReference>
<accession>A0A916VGJ5</accession>
<evidence type="ECO:0000313" key="2">
    <source>
        <dbReference type="EMBL" id="GFR38779.1"/>
    </source>
</evidence>
<reference evidence="2" key="2">
    <citation type="journal article" date="2021" name="Data Brief">
        <title>Draft genome sequence data of the facultative, thermophilic, xylanolytic bacterium Paenibacillus sp. strain DA-C8.</title>
        <authorList>
            <person name="Chhe C."/>
            <person name="Uke A."/>
            <person name="Baramee S."/>
            <person name="Ungkulpasvich U."/>
            <person name="Tachaapaikoon C."/>
            <person name="Pason P."/>
            <person name="Waeonukul R."/>
            <person name="Ratanakhanokchai K."/>
            <person name="Kosugi A."/>
        </authorList>
    </citation>
    <scope>NUCLEOTIDE SEQUENCE</scope>
    <source>
        <strain evidence="2">DA-C8</strain>
    </source>
</reference>
<evidence type="ECO:0000313" key="3">
    <source>
        <dbReference type="Proteomes" id="UP000654993"/>
    </source>
</evidence>
<proteinExistence type="predicted"/>
<sequence length="343" mass="38897">MKGYIAITGKNIDHYLDQYAVIAFELRNSRIKAKRLAIMEAYIALSSIGGIFIRNGPLGDVKGLFTFFVPVEHLDKLKHLLARIGYCDRFYLLDFHSDQSENHTELVTINELIWKGRRFSLHKYYEQDASLYEKQSPHKRKFKILDENDEVKVVHGYRGDGSETGRRALPAEDARCMVNLSNPYRAAKLLDPFSGGGGIVYQAKYIKSSLNVYSVDIDPVVSPGLKFYGSEHRVGDASQIQFPGKKFDAIVTEVPFSPNSTEAILEAMDNLNPFLKDDGNIVMMSGADQAEKIDHHLHSIGMHGYVYHPIDRKGTDVVIMAWTKSDEKIKRMQGFLDVVERVY</sequence>
<gene>
    <name evidence="2" type="ORF">PRECH8_20750</name>
</gene>
<protein>
    <recommendedName>
        <fullName evidence="4">Methyltransferase domain-containing protein</fullName>
    </recommendedName>
</protein>
<dbReference type="RefSeq" id="WP_200967011.1">
    <property type="nucleotide sequence ID" value="NZ_BMAQ01000028.1"/>
</dbReference>
<dbReference type="Proteomes" id="UP000654993">
    <property type="component" value="Unassembled WGS sequence"/>
</dbReference>
<keyword evidence="3" id="KW-1185">Reference proteome</keyword>
<dbReference type="Gene3D" id="3.40.50.150">
    <property type="entry name" value="Vaccinia Virus protein VP39"/>
    <property type="match status" value="1"/>
</dbReference>
<organism evidence="2 3">
    <name type="scientific">Insulibacter thermoxylanivorax</name>
    <dbReference type="NCBI Taxonomy" id="2749268"/>
    <lineage>
        <taxon>Bacteria</taxon>
        <taxon>Bacillati</taxon>
        <taxon>Bacillota</taxon>
        <taxon>Bacilli</taxon>
        <taxon>Bacillales</taxon>
        <taxon>Paenibacillaceae</taxon>
        <taxon>Insulibacter</taxon>
    </lineage>
</organism>
<keyword evidence="1" id="KW-0472">Membrane</keyword>
<keyword evidence="1" id="KW-1133">Transmembrane helix</keyword>
<dbReference type="SUPFAM" id="SSF53335">
    <property type="entry name" value="S-adenosyl-L-methionine-dependent methyltransferases"/>
    <property type="match status" value="1"/>
</dbReference>
<feature type="transmembrane region" description="Helical" evidence="1">
    <location>
        <begin position="36"/>
        <end position="53"/>
    </location>
</feature>
<dbReference type="EMBL" id="BMAQ01000028">
    <property type="protein sequence ID" value="GFR38779.1"/>
    <property type="molecule type" value="Genomic_DNA"/>
</dbReference>
<comment type="caution">
    <text evidence="2">The sequence shown here is derived from an EMBL/GenBank/DDBJ whole genome shotgun (WGS) entry which is preliminary data.</text>
</comment>
<keyword evidence="1" id="KW-0812">Transmembrane</keyword>